<dbReference type="GO" id="GO:0016226">
    <property type="term" value="P:iron-sulfur cluster assembly"/>
    <property type="evidence" value="ECO:0007669"/>
    <property type="project" value="InterPro"/>
</dbReference>
<dbReference type="EMBL" id="AP021876">
    <property type="protein sequence ID" value="BBO80696.1"/>
    <property type="molecule type" value="Genomic_DNA"/>
</dbReference>
<dbReference type="GO" id="GO:0005506">
    <property type="term" value="F:iron ion binding"/>
    <property type="evidence" value="ECO:0007669"/>
    <property type="project" value="InterPro"/>
</dbReference>
<dbReference type="InterPro" id="IPR002871">
    <property type="entry name" value="NIF_FeS_clus_asmbl_NifU_N"/>
</dbReference>
<dbReference type="CDD" id="cd06664">
    <property type="entry name" value="IscU_like"/>
    <property type="match status" value="1"/>
</dbReference>
<reference evidence="2 3" key="1">
    <citation type="submission" date="2019-11" db="EMBL/GenBank/DDBJ databases">
        <title>Comparative genomics of hydrocarbon-degrading Desulfosarcina strains.</title>
        <authorList>
            <person name="Watanabe M."/>
            <person name="Kojima H."/>
            <person name="Fukui M."/>
        </authorList>
    </citation>
    <scope>NUCLEOTIDE SEQUENCE [LARGE SCALE GENOMIC DNA]</scope>
    <source>
        <strain evidence="2 3">28bB2T</strain>
    </source>
</reference>
<dbReference type="Pfam" id="PF01592">
    <property type="entry name" value="NifU_N"/>
    <property type="match status" value="1"/>
</dbReference>
<proteinExistence type="predicted"/>
<dbReference type="GO" id="GO:0051536">
    <property type="term" value="F:iron-sulfur cluster binding"/>
    <property type="evidence" value="ECO:0007669"/>
    <property type="project" value="InterPro"/>
</dbReference>
<dbReference type="SUPFAM" id="SSF82649">
    <property type="entry name" value="SufE/NifU"/>
    <property type="match status" value="1"/>
</dbReference>
<evidence type="ECO:0000313" key="2">
    <source>
        <dbReference type="EMBL" id="BBO80696.1"/>
    </source>
</evidence>
<dbReference type="Gene3D" id="3.90.1010.10">
    <property type="match status" value="1"/>
</dbReference>
<accession>A0A5K7ZI74</accession>
<dbReference type="AlphaFoldDB" id="A0A5K7ZI74"/>
<evidence type="ECO:0000313" key="3">
    <source>
        <dbReference type="Proteomes" id="UP000425960"/>
    </source>
</evidence>
<organism evidence="2 3">
    <name type="scientific">Desulfosarcina ovata subsp. sediminis</name>
    <dbReference type="NCBI Taxonomy" id="885957"/>
    <lineage>
        <taxon>Bacteria</taxon>
        <taxon>Pseudomonadati</taxon>
        <taxon>Thermodesulfobacteriota</taxon>
        <taxon>Desulfobacteria</taxon>
        <taxon>Desulfobacterales</taxon>
        <taxon>Desulfosarcinaceae</taxon>
        <taxon>Desulfosarcina</taxon>
    </lineage>
</organism>
<sequence length="151" mass="16770">MVTMSEDFDTFVNNLQEQIFDEAREAFGDAGFERWRNPRYCGPLADADAHARVTGECGDTMEIFLKFENDRVCNAAYRTDGCASSTVCGSFAAEMTVGKTPEEVADISGEAILEKIGRFPDEDHHCAFLAAETIREALGQYMRNQTPHGNK</sequence>
<dbReference type="PANTHER" id="PTHR10093">
    <property type="entry name" value="IRON-SULFUR CLUSTER ASSEMBLY ENZYME NIFU HOMOLOG"/>
    <property type="match status" value="1"/>
</dbReference>
<dbReference type="KEGG" id="dov:DSCO28_12620"/>
<dbReference type="Proteomes" id="UP000425960">
    <property type="component" value="Chromosome"/>
</dbReference>
<protein>
    <recommendedName>
        <fullName evidence="1">NIF system FeS cluster assembly NifU N-terminal domain-containing protein</fullName>
    </recommendedName>
</protein>
<gene>
    <name evidence="2" type="ORF">DSCO28_12620</name>
</gene>
<evidence type="ECO:0000259" key="1">
    <source>
        <dbReference type="Pfam" id="PF01592"/>
    </source>
</evidence>
<feature type="domain" description="NIF system FeS cluster assembly NifU N-terminal" evidence="1">
    <location>
        <begin position="32"/>
        <end position="145"/>
    </location>
</feature>
<name>A0A5K7ZI74_9BACT</name>